<feature type="binding site" evidence="7">
    <location>
        <position position="557"/>
    </location>
    <ligand>
        <name>Ca(2+)</name>
        <dbReference type="ChEBI" id="CHEBI:29108"/>
    </ligand>
</feature>
<dbReference type="Pfam" id="PF09286">
    <property type="entry name" value="Pro-kuma_activ"/>
    <property type="match status" value="1"/>
</dbReference>
<dbReference type="GO" id="GO:0008240">
    <property type="term" value="F:tripeptidyl-peptidase activity"/>
    <property type="evidence" value="ECO:0007669"/>
    <property type="project" value="TreeGrafter"/>
</dbReference>
<dbReference type="InterPro" id="IPR030400">
    <property type="entry name" value="Sedolisin_dom"/>
</dbReference>
<evidence type="ECO:0000256" key="2">
    <source>
        <dbReference type="ARBA" id="ARBA00022723"/>
    </source>
</evidence>
<dbReference type="PROSITE" id="PS00138">
    <property type="entry name" value="SUBTILASE_SER"/>
    <property type="match status" value="1"/>
</dbReference>
<keyword evidence="2 7" id="KW-0479">Metal-binding</keyword>
<dbReference type="EMBL" id="FXAH01000002">
    <property type="protein sequence ID" value="SMF03628.1"/>
    <property type="molecule type" value="Genomic_DNA"/>
</dbReference>
<dbReference type="SUPFAM" id="SSF52743">
    <property type="entry name" value="Subtilisin-like"/>
    <property type="match status" value="1"/>
</dbReference>
<dbReference type="Gene3D" id="3.40.50.200">
    <property type="entry name" value="Peptidase S8/S53 domain"/>
    <property type="match status" value="1"/>
</dbReference>
<protein>
    <submittedName>
        <fullName evidence="9">Sedolisin Serine peptidase. MEROPS family S53</fullName>
    </submittedName>
</protein>
<organism evidence="9 10">
    <name type="scientific">Trinickia caryophylli</name>
    <name type="common">Paraburkholderia caryophylli</name>
    <dbReference type="NCBI Taxonomy" id="28094"/>
    <lineage>
        <taxon>Bacteria</taxon>
        <taxon>Pseudomonadati</taxon>
        <taxon>Pseudomonadota</taxon>
        <taxon>Betaproteobacteria</taxon>
        <taxon>Burkholderiales</taxon>
        <taxon>Burkholderiaceae</taxon>
        <taxon>Trinickia</taxon>
    </lineage>
</organism>
<dbReference type="InterPro" id="IPR023828">
    <property type="entry name" value="Peptidase_S8_Ser-AS"/>
</dbReference>
<dbReference type="CDD" id="cd11377">
    <property type="entry name" value="Pro-peptidase_S53"/>
    <property type="match status" value="1"/>
</dbReference>
<proteinExistence type="predicted"/>
<dbReference type="InterPro" id="IPR050819">
    <property type="entry name" value="Tripeptidyl-peptidase_I"/>
</dbReference>
<evidence type="ECO:0000256" key="1">
    <source>
        <dbReference type="ARBA" id="ARBA00022670"/>
    </source>
</evidence>
<dbReference type="GO" id="GO:0004252">
    <property type="term" value="F:serine-type endopeptidase activity"/>
    <property type="evidence" value="ECO:0007669"/>
    <property type="project" value="UniProtKB-UniRule"/>
</dbReference>
<feature type="binding site" evidence="7">
    <location>
        <position position="577"/>
    </location>
    <ligand>
        <name>Ca(2+)</name>
        <dbReference type="ChEBI" id="CHEBI:29108"/>
    </ligand>
</feature>
<feature type="active site" description="Charge relay system" evidence="7">
    <location>
        <position position="307"/>
    </location>
</feature>
<dbReference type="GO" id="GO:0006508">
    <property type="term" value="P:proteolysis"/>
    <property type="evidence" value="ECO:0007669"/>
    <property type="project" value="UniProtKB-KW"/>
</dbReference>
<keyword evidence="6" id="KW-0865">Zymogen</keyword>
<dbReference type="OrthoDB" id="5481934at2"/>
<dbReference type="AlphaFoldDB" id="A0A1X7CUV9"/>
<dbReference type="Proteomes" id="UP000192911">
    <property type="component" value="Unassembled WGS sequence"/>
</dbReference>
<feature type="binding site" evidence="7">
    <location>
        <position position="558"/>
    </location>
    <ligand>
        <name>Ca(2+)</name>
        <dbReference type="ChEBI" id="CHEBI:29108"/>
    </ligand>
</feature>
<sequence length="601" mass="63741">MKSRTIFKFKPQPPEKIRNSLLNRHKQVIFLFPLLATLAPAIAGATAAAATKWVATETKAFVPPPRAHALAAPQMEVASGEVMHIVVSMKIRDFGKLRDLANTVTRHGHPNYHRFLTPETFLERHAPTPRQIERVTAYLRQNGFVNITVSPNRLLVSADGTAGTVKAAFNTPLVHFQSNGRTVYANSAPAQVPEALGHSVLSVLGLQNVARARPLARIGPRTNASSTAVDIVMGHYPHEFPALYGASGLATASQTDIGIVTLGGTRQATADLKDFIQYNALPDVAVSTIPTGTANGDYSDDLETQLEWDLDSQSIVGAAGGRVKSLTFYAADLAAPGNTGLTQALNKVVTDNVAQVINVSLGWCEADAYADGTLAAEEQIFTTAAAQGQTFSVASGDEGVYECSNRGYPAGNRYSLSWPASSSYVIAVGGTTLHTHPDGSYARETVWNEGLDSDGKLWASTGGFSAFVPAPEWQRALGVSPTPTGRAVPDIAFDGAQSTGALILVAGNWFQVGGTSLSAPLFAGFWARLQSTHGNALGLPAPSIYRAAAADPRLVRDVTAGKNGYGGYGYRATKGWDYPTGWGSLDMARLAAYASRVPFAR</sequence>
<evidence type="ECO:0000313" key="10">
    <source>
        <dbReference type="Proteomes" id="UP000192911"/>
    </source>
</evidence>
<dbReference type="PROSITE" id="PS51695">
    <property type="entry name" value="SEDOLISIN"/>
    <property type="match status" value="1"/>
</dbReference>
<evidence type="ECO:0000256" key="4">
    <source>
        <dbReference type="ARBA" id="ARBA00022825"/>
    </source>
</evidence>
<feature type="active site" description="Charge relay system" evidence="7">
    <location>
        <position position="516"/>
    </location>
</feature>
<dbReference type="InterPro" id="IPR015366">
    <property type="entry name" value="S53_propep"/>
</dbReference>
<evidence type="ECO:0000259" key="8">
    <source>
        <dbReference type="PROSITE" id="PS51695"/>
    </source>
</evidence>
<reference evidence="10" key="1">
    <citation type="submission" date="2017-04" db="EMBL/GenBank/DDBJ databases">
        <authorList>
            <person name="Varghese N."/>
            <person name="Submissions S."/>
        </authorList>
    </citation>
    <scope>NUCLEOTIDE SEQUENCE [LARGE SCALE GENOMIC DNA]</scope>
    <source>
        <strain evidence="10">Ballard 720</strain>
    </source>
</reference>
<evidence type="ECO:0000256" key="7">
    <source>
        <dbReference type="PROSITE-ProRule" id="PRU01032"/>
    </source>
</evidence>
<feature type="active site" description="Charge relay system" evidence="7">
    <location>
        <position position="311"/>
    </location>
</feature>
<dbReference type="InterPro" id="IPR036852">
    <property type="entry name" value="Peptidase_S8/S53_dom_sf"/>
</dbReference>
<comment type="cofactor">
    <cofactor evidence="7">
        <name>Ca(2+)</name>
        <dbReference type="ChEBI" id="CHEBI:29108"/>
    </cofactor>
    <text evidence="7">Binds 1 Ca(2+) ion per subunit.</text>
</comment>
<evidence type="ECO:0000256" key="5">
    <source>
        <dbReference type="ARBA" id="ARBA00022837"/>
    </source>
</evidence>
<gene>
    <name evidence="9" type="ORF">SAMN06295900_10242</name>
</gene>
<accession>A0A1X7CUV9</accession>
<dbReference type="CDD" id="cd04056">
    <property type="entry name" value="Peptidases_S53"/>
    <property type="match status" value="1"/>
</dbReference>
<keyword evidence="10" id="KW-1185">Reference proteome</keyword>
<dbReference type="Pfam" id="PF00082">
    <property type="entry name" value="Peptidase_S8"/>
    <property type="match status" value="1"/>
</dbReference>
<dbReference type="SUPFAM" id="SSF54897">
    <property type="entry name" value="Protease propeptides/inhibitors"/>
    <property type="match status" value="1"/>
</dbReference>
<feature type="binding site" evidence="7">
    <location>
        <position position="575"/>
    </location>
    <ligand>
        <name>Ca(2+)</name>
        <dbReference type="ChEBI" id="CHEBI:29108"/>
    </ligand>
</feature>
<keyword evidence="4 7" id="KW-0720">Serine protease</keyword>
<dbReference type="RefSeq" id="WP_085224586.1">
    <property type="nucleotide sequence ID" value="NZ_BSQD01000002.1"/>
</dbReference>
<name>A0A1X7CUV9_TRICW</name>
<dbReference type="PANTHER" id="PTHR14218:SF15">
    <property type="entry name" value="TRIPEPTIDYL-PEPTIDASE 1"/>
    <property type="match status" value="1"/>
</dbReference>
<evidence type="ECO:0000313" key="9">
    <source>
        <dbReference type="EMBL" id="SMF03628.1"/>
    </source>
</evidence>
<feature type="domain" description="Peptidase S53" evidence="8">
    <location>
        <begin position="234"/>
        <end position="597"/>
    </location>
</feature>
<keyword evidence="1 7" id="KW-0645">Protease</keyword>
<dbReference type="SMART" id="SM00944">
    <property type="entry name" value="Pro-kuma_activ"/>
    <property type="match status" value="1"/>
</dbReference>
<evidence type="ECO:0000256" key="3">
    <source>
        <dbReference type="ARBA" id="ARBA00022801"/>
    </source>
</evidence>
<dbReference type="STRING" id="28094.SAMN06295900_10242"/>
<keyword evidence="3 7" id="KW-0378">Hydrolase</keyword>
<keyword evidence="5 7" id="KW-0106">Calcium</keyword>
<evidence type="ECO:0000256" key="6">
    <source>
        <dbReference type="ARBA" id="ARBA00023145"/>
    </source>
</evidence>
<dbReference type="GO" id="GO:0046872">
    <property type="term" value="F:metal ion binding"/>
    <property type="evidence" value="ECO:0007669"/>
    <property type="project" value="UniProtKB-UniRule"/>
</dbReference>
<dbReference type="PANTHER" id="PTHR14218">
    <property type="entry name" value="PROTEASE S8 TRIPEPTIDYL PEPTIDASE I CLN2"/>
    <property type="match status" value="1"/>
</dbReference>
<dbReference type="InterPro" id="IPR000209">
    <property type="entry name" value="Peptidase_S8/S53_dom"/>
</dbReference>